<evidence type="ECO:0000313" key="8">
    <source>
        <dbReference type="Proteomes" id="UP000320516"/>
    </source>
</evidence>
<dbReference type="SMART" id="SM00490">
    <property type="entry name" value="HELICc"/>
    <property type="match status" value="1"/>
</dbReference>
<keyword evidence="3 7" id="KW-0347">Helicase</keyword>
<evidence type="ECO:0000259" key="5">
    <source>
        <dbReference type="PROSITE" id="PS51192"/>
    </source>
</evidence>
<evidence type="ECO:0000313" key="7">
    <source>
        <dbReference type="EMBL" id="TWB69787.1"/>
    </source>
</evidence>
<dbReference type="InterPro" id="IPR050615">
    <property type="entry name" value="ATP-dep_DNA_Helicase"/>
</dbReference>
<dbReference type="SMART" id="SM00487">
    <property type="entry name" value="DEXDc"/>
    <property type="match status" value="1"/>
</dbReference>
<sequence>MTGWELKVRPRDWQNVALERWRPNRRGVVQVVTGGGKTVFAQLCLLEFFKDETLGQALIIVPTVSLLDQWCIALQDEMNVRPDQIGLLSGQEKPKGDEPIIVAVINTARKFTATFAKGRRIFLIVDECHRAGSPSNAKALDGDFAATLGLSATPEREYDEGFTELIAPKIGPIIYHYTYRDAAAEGIITPFSLINIHVDLLSDEEERYSKLSRSIARCIRKGGVAEGQEERLKRLLQQRAAVSANATMRIPVAIKLVEQHRGDRAVIFHERIDAANTIVNILKARGHRATVYHAEIGPIVRRDNLRLFRRGLFDVLVCCRALDEGINVPEASVAIIASSTASQRQRIQRLGRILRRAKGKTEASVYTIFATEEERKRLAQEATSLEGTTTIEWQQGKMQAHA</sequence>
<dbReference type="AlphaFoldDB" id="A0A560JFN3"/>
<evidence type="ECO:0000256" key="1">
    <source>
        <dbReference type="ARBA" id="ARBA00022741"/>
    </source>
</evidence>
<dbReference type="Gene3D" id="3.40.50.300">
    <property type="entry name" value="P-loop containing nucleotide triphosphate hydrolases"/>
    <property type="match status" value="2"/>
</dbReference>
<dbReference type="GO" id="GO:0003677">
    <property type="term" value="F:DNA binding"/>
    <property type="evidence" value="ECO:0007669"/>
    <property type="project" value="InterPro"/>
</dbReference>
<dbReference type="PANTHER" id="PTHR11274">
    <property type="entry name" value="RAD25/XP-B DNA REPAIR HELICASE"/>
    <property type="match status" value="1"/>
</dbReference>
<dbReference type="RefSeq" id="WP_145612537.1">
    <property type="nucleotide sequence ID" value="NZ_VITV01000008.1"/>
</dbReference>
<accession>A0A560JFN3</accession>
<dbReference type="Pfam" id="PF00271">
    <property type="entry name" value="Helicase_C"/>
    <property type="match status" value="1"/>
</dbReference>
<reference evidence="7 8" key="1">
    <citation type="submission" date="2019-06" db="EMBL/GenBank/DDBJ databases">
        <title>Genomic Encyclopedia of Type Strains, Phase IV (KMG-V): Genome sequencing to study the core and pangenomes of soil and plant-associated prokaryotes.</title>
        <authorList>
            <person name="Whitman W."/>
        </authorList>
    </citation>
    <scope>NUCLEOTIDE SEQUENCE [LARGE SCALE GENOMIC DNA]</scope>
    <source>
        <strain evidence="7 8">BR 12005</strain>
    </source>
</reference>
<dbReference type="InterPro" id="IPR014001">
    <property type="entry name" value="Helicase_ATP-bd"/>
</dbReference>
<dbReference type="PROSITE" id="PS51194">
    <property type="entry name" value="HELICASE_CTER"/>
    <property type="match status" value="1"/>
</dbReference>
<evidence type="ECO:0000256" key="2">
    <source>
        <dbReference type="ARBA" id="ARBA00022801"/>
    </source>
</evidence>
<gene>
    <name evidence="7" type="ORF">FBZ87_10877</name>
</gene>
<feature type="domain" description="Helicase ATP-binding" evidence="5">
    <location>
        <begin position="18"/>
        <end position="172"/>
    </location>
</feature>
<evidence type="ECO:0000259" key="6">
    <source>
        <dbReference type="PROSITE" id="PS51194"/>
    </source>
</evidence>
<feature type="domain" description="Helicase C-terminal" evidence="6">
    <location>
        <begin position="249"/>
        <end position="399"/>
    </location>
</feature>
<evidence type="ECO:0000256" key="4">
    <source>
        <dbReference type="ARBA" id="ARBA00022840"/>
    </source>
</evidence>
<evidence type="ECO:0000256" key="3">
    <source>
        <dbReference type="ARBA" id="ARBA00022806"/>
    </source>
</evidence>
<dbReference type="Pfam" id="PF04851">
    <property type="entry name" value="ResIII"/>
    <property type="match status" value="1"/>
</dbReference>
<protein>
    <submittedName>
        <fullName evidence="7">DNA repair helicase RAD25</fullName>
    </submittedName>
</protein>
<dbReference type="GO" id="GO:0016787">
    <property type="term" value="F:hydrolase activity"/>
    <property type="evidence" value="ECO:0007669"/>
    <property type="project" value="UniProtKB-KW"/>
</dbReference>
<proteinExistence type="predicted"/>
<name>A0A560JFN3_9PROT</name>
<keyword evidence="4" id="KW-0067">ATP-binding</keyword>
<comment type="caution">
    <text evidence="7">The sequence shown here is derived from an EMBL/GenBank/DDBJ whole genome shotgun (WGS) entry which is preliminary data.</text>
</comment>
<dbReference type="InterPro" id="IPR027417">
    <property type="entry name" value="P-loop_NTPase"/>
</dbReference>
<organism evidence="7 8">
    <name type="scientific">Nitrospirillum amazonense</name>
    <dbReference type="NCBI Taxonomy" id="28077"/>
    <lineage>
        <taxon>Bacteria</taxon>
        <taxon>Pseudomonadati</taxon>
        <taxon>Pseudomonadota</taxon>
        <taxon>Alphaproteobacteria</taxon>
        <taxon>Rhodospirillales</taxon>
        <taxon>Azospirillaceae</taxon>
        <taxon>Nitrospirillum</taxon>
    </lineage>
</organism>
<dbReference type="InterPro" id="IPR006935">
    <property type="entry name" value="Helicase/UvrB_N"/>
</dbReference>
<dbReference type="GO" id="GO:0005524">
    <property type="term" value="F:ATP binding"/>
    <property type="evidence" value="ECO:0007669"/>
    <property type="project" value="UniProtKB-KW"/>
</dbReference>
<dbReference type="PANTHER" id="PTHR11274:SF0">
    <property type="entry name" value="GENERAL TRANSCRIPTION AND DNA REPAIR FACTOR IIH HELICASE SUBUNIT XPB"/>
    <property type="match status" value="1"/>
</dbReference>
<dbReference type="InterPro" id="IPR001650">
    <property type="entry name" value="Helicase_C-like"/>
</dbReference>
<dbReference type="SUPFAM" id="SSF52540">
    <property type="entry name" value="P-loop containing nucleoside triphosphate hydrolases"/>
    <property type="match status" value="1"/>
</dbReference>
<dbReference type="EMBL" id="VITV01000008">
    <property type="protein sequence ID" value="TWB69787.1"/>
    <property type="molecule type" value="Genomic_DNA"/>
</dbReference>
<dbReference type="Proteomes" id="UP000320516">
    <property type="component" value="Unassembled WGS sequence"/>
</dbReference>
<keyword evidence="2" id="KW-0378">Hydrolase</keyword>
<keyword evidence="1" id="KW-0547">Nucleotide-binding</keyword>
<dbReference type="PROSITE" id="PS51192">
    <property type="entry name" value="HELICASE_ATP_BIND_1"/>
    <property type="match status" value="1"/>
</dbReference>
<dbReference type="GO" id="GO:0004386">
    <property type="term" value="F:helicase activity"/>
    <property type="evidence" value="ECO:0007669"/>
    <property type="project" value="UniProtKB-KW"/>
</dbReference>